<feature type="compositionally biased region" description="Polar residues" evidence="11">
    <location>
        <begin position="77"/>
        <end position="92"/>
    </location>
</feature>
<keyword evidence="7" id="KW-0406">Ion transport</keyword>
<dbReference type="SUPFAM" id="SSF56935">
    <property type="entry name" value="Porins"/>
    <property type="match status" value="1"/>
</dbReference>
<keyword evidence="9" id="KW-0472">Membrane</keyword>
<evidence type="ECO:0000256" key="7">
    <source>
        <dbReference type="ARBA" id="ARBA00023065"/>
    </source>
</evidence>
<feature type="domain" description="Porin" evidence="13">
    <location>
        <begin position="90"/>
        <end position="375"/>
    </location>
</feature>
<dbReference type="RefSeq" id="WP_045282632.1">
    <property type="nucleotide sequence ID" value="NZ_AP024616.1"/>
</dbReference>
<dbReference type="GO" id="GO:0046930">
    <property type="term" value="C:pore complex"/>
    <property type="evidence" value="ECO:0007669"/>
    <property type="project" value="UniProtKB-KW"/>
</dbReference>
<keyword evidence="10" id="KW-0998">Cell outer membrane</keyword>
<dbReference type="AlphaFoldDB" id="A0A380BFZ2"/>
<dbReference type="InterPro" id="IPR050298">
    <property type="entry name" value="Gram-neg_bact_OMP"/>
</dbReference>
<evidence type="ECO:0000256" key="2">
    <source>
        <dbReference type="ARBA" id="ARBA00011233"/>
    </source>
</evidence>
<protein>
    <submittedName>
        <fullName evidence="14">Outer membrane protein (Porin)</fullName>
    </submittedName>
</protein>
<comment type="subcellular location">
    <subcellularLocation>
        <location evidence="1">Cell outer membrane</location>
        <topology evidence="1">Multi-pass membrane protein</topology>
    </subcellularLocation>
</comment>
<dbReference type="EMBL" id="UGYO01000002">
    <property type="protein sequence ID" value="SUJ00729.1"/>
    <property type="molecule type" value="Genomic_DNA"/>
</dbReference>
<evidence type="ECO:0000256" key="9">
    <source>
        <dbReference type="ARBA" id="ARBA00023136"/>
    </source>
</evidence>
<keyword evidence="8" id="KW-0626">Porin</keyword>
<evidence type="ECO:0000256" key="1">
    <source>
        <dbReference type="ARBA" id="ARBA00004571"/>
    </source>
</evidence>
<comment type="subunit">
    <text evidence="2">Homotrimer.</text>
</comment>
<feature type="region of interest" description="Disordered" evidence="11">
    <location>
        <begin position="45"/>
        <end position="92"/>
    </location>
</feature>
<name>A0A380BFZ2_9GAMM</name>
<evidence type="ECO:0000256" key="11">
    <source>
        <dbReference type="SAM" id="MobiDB-lite"/>
    </source>
</evidence>
<evidence type="ECO:0000256" key="5">
    <source>
        <dbReference type="ARBA" id="ARBA00022692"/>
    </source>
</evidence>
<reference evidence="14 15" key="1">
    <citation type="submission" date="2018-06" db="EMBL/GenBank/DDBJ databases">
        <authorList>
            <consortium name="Pathogen Informatics"/>
            <person name="Doyle S."/>
        </authorList>
    </citation>
    <scope>NUCLEOTIDE SEQUENCE [LARGE SCALE GENOMIC DNA]</scope>
    <source>
        <strain evidence="14 15">NCTC10738</strain>
    </source>
</reference>
<dbReference type="Gene3D" id="2.40.160.10">
    <property type="entry name" value="Porin"/>
    <property type="match status" value="1"/>
</dbReference>
<accession>A0A3G4UPX1</accession>
<feature type="chain" id="PRO_5043893213" evidence="12">
    <location>
        <begin position="20"/>
        <end position="397"/>
    </location>
</feature>
<keyword evidence="6 12" id="KW-0732">Signal</keyword>
<evidence type="ECO:0000313" key="14">
    <source>
        <dbReference type="EMBL" id="SUJ00729.1"/>
    </source>
</evidence>
<keyword evidence="15" id="KW-1185">Reference proteome</keyword>
<dbReference type="GO" id="GO:0006811">
    <property type="term" value="P:monoatomic ion transport"/>
    <property type="evidence" value="ECO:0007669"/>
    <property type="project" value="UniProtKB-KW"/>
</dbReference>
<feature type="signal peptide" evidence="12">
    <location>
        <begin position="1"/>
        <end position="19"/>
    </location>
</feature>
<proteinExistence type="predicted"/>
<keyword evidence="3" id="KW-0813">Transport</keyword>
<dbReference type="Proteomes" id="UP000254069">
    <property type="component" value="Unassembled WGS sequence"/>
</dbReference>
<accession>A0A380BFZ2</accession>
<evidence type="ECO:0000256" key="3">
    <source>
        <dbReference type="ARBA" id="ARBA00022448"/>
    </source>
</evidence>
<keyword evidence="5" id="KW-0812">Transmembrane</keyword>
<dbReference type="CDD" id="cd00342">
    <property type="entry name" value="gram_neg_porins"/>
    <property type="match status" value="1"/>
</dbReference>
<dbReference type="GO" id="GO:0015288">
    <property type="term" value="F:porin activity"/>
    <property type="evidence" value="ECO:0007669"/>
    <property type="project" value="UniProtKB-KW"/>
</dbReference>
<evidence type="ECO:0000256" key="8">
    <source>
        <dbReference type="ARBA" id="ARBA00023114"/>
    </source>
</evidence>
<evidence type="ECO:0000256" key="12">
    <source>
        <dbReference type="SAM" id="SignalP"/>
    </source>
</evidence>
<feature type="compositionally biased region" description="Low complexity" evidence="11">
    <location>
        <begin position="60"/>
        <end position="71"/>
    </location>
</feature>
<dbReference type="InterPro" id="IPR023614">
    <property type="entry name" value="Porin_dom_sf"/>
</dbReference>
<evidence type="ECO:0000259" key="13">
    <source>
        <dbReference type="Pfam" id="PF13609"/>
    </source>
</evidence>
<organism evidence="14 15">
    <name type="scientific">Shewanella algae</name>
    <dbReference type="NCBI Taxonomy" id="38313"/>
    <lineage>
        <taxon>Bacteria</taxon>
        <taxon>Pseudomonadati</taxon>
        <taxon>Pseudomonadota</taxon>
        <taxon>Gammaproteobacteria</taxon>
        <taxon>Alteromonadales</taxon>
        <taxon>Shewanellaceae</taxon>
        <taxon>Shewanella</taxon>
    </lineage>
</organism>
<evidence type="ECO:0000256" key="10">
    <source>
        <dbReference type="ARBA" id="ARBA00023237"/>
    </source>
</evidence>
<dbReference type="PANTHER" id="PTHR34501:SF9">
    <property type="entry name" value="MAJOR OUTER MEMBRANE PROTEIN P.IA"/>
    <property type="match status" value="1"/>
</dbReference>
<keyword evidence="4" id="KW-1134">Transmembrane beta strand</keyword>
<evidence type="ECO:0000256" key="4">
    <source>
        <dbReference type="ARBA" id="ARBA00022452"/>
    </source>
</evidence>
<dbReference type="PANTHER" id="PTHR34501">
    <property type="entry name" value="PROTEIN YDDL-RELATED"/>
    <property type="match status" value="1"/>
</dbReference>
<gene>
    <name evidence="14" type="ORF">NCTC10738_03177</name>
</gene>
<dbReference type="Pfam" id="PF13609">
    <property type="entry name" value="Porin_4"/>
    <property type="match status" value="1"/>
</dbReference>
<evidence type="ECO:0000313" key="15">
    <source>
        <dbReference type="Proteomes" id="UP000254069"/>
    </source>
</evidence>
<evidence type="ECO:0000256" key="6">
    <source>
        <dbReference type="ARBA" id="ARBA00022729"/>
    </source>
</evidence>
<dbReference type="InterPro" id="IPR033900">
    <property type="entry name" value="Gram_neg_porin_domain"/>
</dbReference>
<sequence>MKGKLLILSACLLPLLANAEDSSQEQRIKALEQRVMELEQLLQAQLQQSGTHSPMMAHDTSQTSASSQQASKPEPAASQTMQDKSPSMTSSLGASQFTLYGSLRPTLEYRDRGKDQWDIGDALSRIGVKAETEFLPGWRALAQGEWKIRIDDNGRFGEARLAFAGVDSPYGKLTLGRQRPVQYTLVAEYTDIFNNANSPFGYNQESPFFVDNALIYQVNIELFTLMASAVFDDSEYNSGADIINLGAGFDWQQLHLGLTWLAQDKYAGDIKQGDEQVWGAVAAYTWHNGIYAAASYQRKEYDFVSANNRDGDTFDGALALPLGKDYKLKLGYFWFKDGIEDFSSLDYDGYNLTLEWQPLNNVRLHLEYLAQNYDNREDESIVAAGIRYDFDLNWRLP</sequence>
<dbReference type="GO" id="GO:0009279">
    <property type="term" value="C:cell outer membrane"/>
    <property type="evidence" value="ECO:0007669"/>
    <property type="project" value="UniProtKB-SubCell"/>
</dbReference>